<evidence type="ECO:0000259" key="1">
    <source>
        <dbReference type="Pfam" id="PF13976"/>
    </source>
</evidence>
<dbReference type="Pfam" id="PF13976">
    <property type="entry name" value="gag_pre-integrs"/>
    <property type="match status" value="1"/>
</dbReference>
<proteinExistence type="predicted"/>
<reference evidence="3" key="1">
    <citation type="journal article" date="2022" name="Plant J.">
        <title>Strategies of tolerance reflected in two North American maple genomes.</title>
        <authorList>
            <person name="McEvoy S.L."/>
            <person name="Sezen U.U."/>
            <person name="Trouern-Trend A."/>
            <person name="McMahon S.M."/>
            <person name="Schaberg P.G."/>
            <person name="Yang J."/>
            <person name="Wegrzyn J.L."/>
            <person name="Swenson N.G."/>
        </authorList>
    </citation>
    <scope>NUCLEOTIDE SEQUENCE</scope>
    <source>
        <strain evidence="3">NS2018</strain>
    </source>
</reference>
<comment type="caution">
    <text evidence="3">The sequence shown here is derived from an EMBL/GenBank/DDBJ whole genome shotgun (WGS) entry which is preliminary data.</text>
</comment>
<dbReference type="EMBL" id="JAUESC010000002">
    <property type="protein sequence ID" value="KAK0603057.1"/>
    <property type="molecule type" value="Genomic_DNA"/>
</dbReference>
<accession>A0AA39W443</accession>
<dbReference type="InterPro" id="IPR054722">
    <property type="entry name" value="PolX-like_BBD"/>
</dbReference>
<gene>
    <name evidence="3" type="ORF">LWI29_000966</name>
</gene>
<evidence type="ECO:0000259" key="2">
    <source>
        <dbReference type="Pfam" id="PF22936"/>
    </source>
</evidence>
<dbReference type="AlphaFoldDB" id="A0AA39W443"/>
<feature type="domain" description="GAG-pre-integrase" evidence="1">
    <location>
        <begin position="135"/>
        <end position="178"/>
    </location>
</feature>
<keyword evidence="4" id="KW-1185">Reference proteome</keyword>
<evidence type="ECO:0008006" key="5">
    <source>
        <dbReference type="Google" id="ProtNLM"/>
    </source>
</evidence>
<dbReference type="Proteomes" id="UP001168877">
    <property type="component" value="Unassembled WGS sequence"/>
</dbReference>
<dbReference type="InterPro" id="IPR025724">
    <property type="entry name" value="GAG-pre-integrase_dom"/>
</dbReference>
<dbReference type="Pfam" id="PF22936">
    <property type="entry name" value="Pol_BBD"/>
    <property type="match status" value="1"/>
</dbReference>
<sequence length="225" mass="25066">MHVAQYPPPPNFTWYPDTGATHYMTSTTPPDSVPFNGNTSVLLSNGDSFPITNTGNIPLSLGSHRFSLNNVFHIPSLNKNLMFVACFTQNNNVSFTFTPSGYIISDLTSGVPLFQGLCKDGLYPFSQPKPIALAATVSNLWHLRLGHPSSTVLRRLGSSSLGSNFSKPTIQSEKKCEEKVFVMLDYNQTKEQQHEITMKRITYLLERGVFEGYGLLKPSRDQSRE</sequence>
<feature type="domain" description="Retrovirus-related Pol polyprotein from transposon TNT 1-94-like beta-barrel" evidence="2">
    <location>
        <begin position="14"/>
        <end position="90"/>
    </location>
</feature>
<organism evidence="3 4">
    <name type="scientific">Acer saccharum</name>
    <name type="common">Sugar maple</name>
    <dbReference type="NCBI Taxonomy" id="4024"/>
    <lineage>
        <taxon>Eukaryota</taxon>
        <taxon>Viridiplantae</taxon>
        <taxon>Streptophyta</taxon>
        <taxon>Embryophyta</taxon>
        <taxon>Tracheophyta</taxon>
        <taxon>Spermatophyta</taxon>
        <taxon>Magnoliopsida</taxon>
        <taxon>eudicotyledons</taxon>
        <taxon>Gunneridae</taxon>
        <taxon>Pentapetalae</taxon>
        <taxon>rosids</taxon>
        <taxon>malvids</taxon>
        <taxon>Sapindales</taxon>
        <taxon>Sapindaceae</taxon>
        <taxon>Hippocastanoideae</taxon>
        <taxon>Acereae</taxon>
        <taxon>Acer</taxon>
    </lineage>
</organism>
<protein>
    <recommendedName>
        <fullName evidence="5">GAG-pre-integrase domain-containing protein</fullName>
    </recommendedName>
</protein>
<name>A0AA39W443_ACESA</name>
<reference evidence="3" key="2">
    <citation type="submission" date="2023-06" db="EMBL/GenBank/DDBJ databases">
        <authorList>
            <person name="Swenson N.G."/>
            <person name="Wegrzyn J.L."/>
            <person name="Mcevoy S.L."/>
        </authorList>
    </citation>
    <scope>NUCLEOTIDE SEQUENCE</scope>
    <source>
        <strain evidence="3">NS2018</strain>
        <tissue evidence="3">Leaf</tissue>
    </source>
</reference>
<evidence type="ECO:0000313" key="4">
    <source>
        <dbReference type="Proteomes" id="UP001168877"/>
    </source>
</evidence>
<evidence type="ECO:0000313" key="3">
    <source>
        <dbReference type="EMBL" id="KAK0603057.1"/>
    </source>
</evidence>